<proteinExistence type="predicted"/>
<dbReference type="GO" id="GO:0005576">
    <property type="term" value="C:extracellular region"/>
    <property type="evidence" value="ECO:0007669"/>
    <property type="project" value="UniProtKB-SubCell"/>
</dbReference>
<evidence type="ECO:0000259" key="5">
    <source>
        <dbReference type="Pfam" id="PF12256"/>
    </source>
</evidence>
<dbReference type="EMBL" id="QYUK01000016">
    <property type="protein sequence ID" value="RJF80804.1"/>
    <property type="molecule type" value="Genomic_DNA"/>
</dbReference>
<feature type="domain" description="Insecticide toxin TcdB middle/N-terminal" evidence="5">
    <location>
        <begin position="800"/>
        <end position="918"/>
    </location>
</feature>
<keyword evidence="3" id="KW-0843">Virulence</keyword>
<dbReference type="InterPro" id="IPR050708">
    <property type="entry name" value="T6SS_VgrG/RHS"/>
</dbReference>
<feature type="region of interest" description="Disordered" evidence="4">
    <location>
        <begin position="73"/>
        <end position="121"/>
    </location>
</feature>
<dbReference type="InterPro" id="IPR006530">
    <property type="entry name" value="YD"/>
</dbReference>
<evidence type="ECO:0000256" key="3">
    <source>
        <dbReference type="ARBA" id="ARBA00023026"/>
    </source>
</evidence>
<evidence type="ECO:0000259" key="6">
    <source>
        <dbReference type="Pfam" id="PF20041"/>
    </source>
</evidence>
<protein>
    <submittedName>
        <fullName evidence="7">Uncharacterized protein</fullName>
    </submittedName>
</protein>
<keyword evidence="8" id="KW-1185">Reference proteome</keyword>
<comment type="caution">
    <text evidence="7">The sequence shown here is derived from an EMBL/GenBank/DDBJ whole genome shotgun (WGS) entry which is preliminary data.</text>
</comment>
<dbReference type="Proteomes" id="UP000284605">
    <property type="component" value="Unassembled WGS sequence"/>
</dbReference>
<comment type="subcellular location">
    <subcellularLocation>
        <location evidence="1">Secreted</location>
    </subcellularLocation>
</comment>
<evidence type="ECO:0000256" key="4">
    <source>
        <dbReference type="SAM" id="MobiDB-lite"/>
    </source>
</evidence>
<dbReference type="InterPro" id="IPR045619">
    <property type="entry name" value="DUF6443"/>
</dbReference>
<dbReference type="Gene3D" id="2.130.10.130">
    <property type="entry name" value="Integrin alpha, N-terminal"/>
    <property type="match status" value="1"/>
</dbReference>
<dbReference type="InterPro" id="IPR022045">
    <property type="entry name" value="TcdB_toxin_mid/N"/>
</dbReference>
<feature type="compositionally biased region" description="Low complexity" evidence="4">
    <location>
        <begin position="73"/>
        <end position="84"/>
    </location>
</feature>
<evidence type="ECO:0000313" key="7">
    <source>
        <dbReference type="EMBL" id="RJF80804.1"/>
    </source>
</evidence>
<reference evidence="7 8" key="1">
    <citation type="submission" date="2018-09" db="EMBL/GenBank/DDBJ databases">
        <authorList>
            <person name="Zhu H."/>
        </authorList>
    </citation>
    <scope>NUCLEOTIDE SEQUENCE [LARGE SCALE GENOMIC DNA]</scope>
    <source>
        <strain evidence="7 8">K1W22B-8</strain>
    </source>
</reference>
<dbReference type="InterPro" id="IPR031325">
    <property type="entry name" value="RHS_repeat"/>
</dbReference>
<sequence>MGQGLDGTAHRGALKLGFARNSGVALALFWLTIAPPAWAEGESATTGPATAAESAVAPPTVVEVPVLDQAATTEAGEAAAAPTQDEAKPEAESTDESAPAAAAMAAAAPSADDPGSDMQARPTASFYEYKPRKPESFAMGDFNESVAIAVPVFHGLEPQLSLQYNSSAGLRAGGLNAALLGVGWSLAGVSDIVRTAPVNGTPRFDANDEYQLNGERLVACVTGVVSPSCSTGGTHATRRESYQRINFASNAWTVTAQNGTKSIYKPVSIWGTVTDPIAIDPVPALISNSYRWLLAEVIDPHNNKVTYSYTCRTLPVCYPSTITYNGTEISFVLGDHPAYQTVATGRGLAKLDRILQRIEIRTSGAKVRAYALSYQASPSTGLQRLVSVQQFGTDWTVNATTGVVSGTSLPPTTFAYTDSEVAFTAGAAIHNSDPPYNLSFDIPGDFNGDGKSDVMTVTNLQHVLNTTCKIEIHISEGNSFSGEVINVASKVGNVATPPGETIYCHASLYSSPSNFTYPSYGVSAHDFNGDGKSDVTVFYDNGLFIYFTEYDVAENKYSFHKVELDDIAANEGYAAYNLAIDDFDRDGKDDVVSINNRKIYKFSGYAYSVSDTDIEGFTGTSVLKVPYLPSDFNGDGNPELNMQSQVGEDSKNYQAKRFTLDHGNFRFDFSYIADPAKNFHGTDIMGDINGDGQSDLVRLYHHEGDDLEEASPLDLFYTDGKSLIFSGTIQPSIECGRFQWYGGWWPRFCHSALMDIDGDGRSDLVNLRTSGTYSFPTEIFFSRGGGTWEKIEFLSMGLATFADFNGDGKLDIIKADSEYPYVYSDFSNGQVLYATGPIPDLLTTIKSPLGGVTRIEYTPSSAWGLTAGTKMPFVKQTVSAIVEEDGRGGVARTEYSYRGGRYHAAERRFLGFAGLTAKLPCTVGEIACPTVDITFSQSLAAAGAPLQIEVKNGAGTVLSRQIETYTVNDAAAPFTALNTASESHDVYGTTVKRAREERTFNPYGVVASVIEKGDLDVTGDERGTFFYFTPNTSAYIVSLPNRQQISPINPDGSAGTYLAETRYFYDGAGAYSTAPTRGDITREERVLLDSAYPTKLRTYDSYGNVLTATDEVGNVTAFTYDAAYHQFLTRTVNALGHVATGTWAGVCQKPSTSVDVNGLTTTWTYDKLCRPTQVVKPGGQFTTWAYAGLGTPASQHLRLAGPAPNNSAGDLWSKVYFDGFGRPWQTVVEGAVAGQDVYIRKSYDGRGNVVTETLPYFAGATSQTTTYKFDALNRVIQTKLPDNAVINVGFDVSTVVGAFRRVITYDPLGHPTVAHFDVRGRQVALVRFLNGGAVRTNYQWDLLGQLVGVTDPLGAQWSYTYNKAGWRTKAVDPDLGTWTYTYDLAGRLIQQKDARLTVTDLTYDALSRVTSKIVTRSGGVVDETIKSFYDEPVPSHYNIGRLTRQVNGVARQCFSYSAAGQLRLRRWTLPAPADTVTCTTYPAATVSLATDHYTDGQVMARGSPDGVVIGGWLYDEAGRLKTIPGFINSLTYDAAGRTAVAAYANGVTTTFTYSAKRGWLDKVVTAKGPATLYEATYTRDAAGRITKMDTTGGADDWTYTYDDLDRLILADNPTDTYDQAFTYDIGGNITSATGVGSYAYPAGTAPRPHAPTAINGVALTHDAAGNMLTGRGRAFTWDGANRPSSIAMGGATVSFGYGPDGERVRKIRTVTDAACAGSQAMTTLTLGNDVEGVDKPVCIGGTWIREQTWTDYVHPDARRVTKTVGATTTTEIVWAHRDHLASIRLATDAGGAVEERPIYAPYGQPRAPLGDAKGFIGERHDPETGLIYLHARYYDPVIGRFVSPDTLDPTIPGVGTNRYAYADNDPVNKSDPNGHIFNFIAGGIGAVGGFVVGAAVDIGIQVWNDGSVTSWGQVGAAGVGGAVSGGMAGLTLGGSLAVQAGVGAVAGGVAGGATTRALMGEEITIGNMAQDAVVGAGLFGLSRIAGPVVRGGEDAASQGARAAEREGVDLTLTYKPGWSAAQRAEADLKVQILTEGDTIVSQATRSGTSAASRYRSAGNQIPAGNDIDHAIDLQLGGFDTLSNMWPLNSSVNRSLGAQIQQRIKNLLPGTVINKVTIRNR</sequence>
<dbReference type="GO" id="GO:0005737">
    <property type="term" value="C:cytoplasm"/>
    <property type="evidence" value="ECO:0007669"/>
    <property type="project" value="InterPro"/>
</dbReference>
<dbReference type="NCBIfam" id="TIGR01643">
    <property type="entry name" value="YD_repeat_2x"/>
    <property type="match status" value="2"/>
</dbReference>
<dbReference type="Pfam" id="PF05593">
    <property type="entry name" value="RHS_repeat"/>
    <property type="match status" value="1"/>
</dbReference>
<dbReference type="PANTHER" id="PTHR32305">
    <property type="match status" value="1"/>
</dbReference>
<keyword evidence="2" id="KW-0964">Secreted</keyword>
<name>A0A418VUL1_9PROT</name>
<dbReference type="Pfam" id="PF20041">
    <property type="entry name" value="DUF6443"/>
    <property type="match status" value="1"/>
</dbReference>
<dbReference type="Pfam" id="PF03534">
    <property type="entry name" value="SpvB"/>
    <property type="match status" value="1"/>
</dbReference>
<feature type="compositionally biased region" description="Low complexity" evidence="4">
    <location>
        <begin position="96"/>
        <end position="117"/>
    </location>
</feature>
<dbReference type="InterPro" id="IPR003284">
    <property type="entry name" value="Sal_SpvB"/>
</dbReference>
<organism evidence="7 8">
    <name type="scientific">Oleomonas cavernae</name>
    <dbReference type="NCBI Taxonomy" id="2320859"/>
    <lineage>
        <taxon>Bacteria</taxon>
        <taxon>Pseudomonadati</taxon>
        <taxon>Pseudomonadota</taxon>
        <taxon>Alphaproteobacteria</taxon>
        <taxon>Acetobacterales</taxon>
        <taxon>Acetobacteraceae</taxon>
        <taxon>Oleomonas</taxon>
    </lineage>
</organism>
<dbReference type="Pfam" id="PF12256">
    <property type="entry name" value="TcdB_toxin_midN"/>
    <property type="match status" value="1"/>
</dbReference>
<evidence type="ECO:0000256" key="1">
    <source>
        <dbReference type="ARBA" id="ARBA00004613"/>
    </source>
</evidence>
<gene>
    <name evidence="7" type="ORF">D3874_27370</name>
</gene>
<dbReference type="PANTHER" id="PTHR32305:SF15">
    <property type="entry name" value="PROTEIN RHSA-RELATED"/>
    <property type="match status" value="1"/>
</dbReference>
<feature type="domain" description="DUF6443" evidence="6">
    <location>
        <begin position="1211"/>
        <end position="1271"/>
    </location>
</feature>
<evidence type="ECO:0000313" key="8">
    <source>
        <dbReference type="Proteomes" id="UP000284605"/>
    </source>
</evidence>
<accession>A0A418VUL1</accession>
<dbReference type="NCBIfam" id="TIGR03696">
    <property type="entry name" value="Rhs_assc_core"/>
    <property type="match status" value="1"/>
</dbReference>
<evidence type="ECO:0000256" key="2">
    <source>
        <dbReference type="ARBA" id="ARBA00022525"/>
    </source>
</evidence>
<dbReference type="SUPFAM" id="SSF69318">
    <property type="entry name" value="Integrin alpha N-terminal domain"/>
    <property type="match status" value="1"/>
</dbReference>
<dbReference type="InterPro" id="IPR028994">
    <property type="entry name" value="Integrin_alpha_N"/>
</dbReference>
<dbReference type="InterPro" id="IPR022385">
    <property type="entry name" value="Rhs_assc_core"/>
</dbReference>
<dbReference type="Gene3D" id="2.180.10.10">
    <property type="entry name" value="RHS repeat-associated core"/>
    <property type="match status" value="2"/>
</dbReference>